<feature type="compositionally biased region" description="Basic and acidic residues" evidence="9">
    <location>
        <begin position="642"/>
        <end position="658"/>
    </location>
</feature>
<dbReference type="InterPro" id="IPR051061">
    <property type="entry name" value="Zinc_finger_trans_reg"/>
</dbReference>
<keyword evidence="7" id="KW-0539">Nucleus</keyword>
<name>A0A2T7NV52_POMCA</name>
<evidence type="ECO:0000256" key="8">
    <source>
        <dbReference type="PROSITE-ProRule" id="PRU00042"/>
    </source>
</evidence>
<feature type="compositionally biased region" description="Acidic residues" evidence="9">
    <location>
        <begin position="1746"/>
        <end position="1755"/>
    </location>
</feature>
<comment type="caution">
    <text evidence="11">The sequence shown here is derived from an EMBL/GenBank/DDBJ whole genome shotgun (WGS) entry which is preliminary data.</text>
</comment>
<feature type="compositionally biased region" description="Basic residues" evidence="9">
    <location>
        <begin position="841"/>
        <end position="854"/>
    </location>
</feature>
<proteinExistence type="predicted"/>
<feature type="compositionally biased region" description="Basic and acidic residues" evidence="9">
    <location>
        <begin position="2008"/>
        <end position="2018"/>
    </location>
</feature>
<feature type="compositionally biased region" description="Polar residues" evidence="9">
    <location>
        <begin position="901"/>
        <end position="913"/>
    </location>
</feature>
<keyword evidence="2" id="KW-0479">Metal-binding</keyword>
<feature type="compositionally biased region" description="Acidic residues" evidence="9">
    <location>
        <begin position="1771"/>
        <end position="1782"/>
    </location>
</feature>
<evidence type="ECO:0000256" key="7">
    <source>
        <dbReference type="ARBA" id="ARBA00023242"/>
    </source>
</evidence>
<feature type="compositionally biased region" description="Basic residues" evidence="9">
    <location>
        <begin position="1518"/>
        <end position="1533"/>
    </location>
</feature>
<dbReference type="FunFam" id="3.30.160.60:FF:000446">
    <property type="entry name" value="Zinc finger protein"/>
    <property type="match status" value="1"/>
</dbReference>
<dbReference type="EMBL" id="PZQS01000009">
    <property type="protein sequence ID" value="PVD25043.1"/>
    <property type="molecule type" value="Genomic_DNA"/>
</dbReference>
<keyword evidence="3 8" id="KW-0863">Zinc-finger</keyword>
<feature type="compositionally biased region" description="Basic and acidic residues" evidence="9">
    <location>
        <begin position="1442"/>
        <end position="1456"/>
    </location>
</feature>
<comment type="subcellular location">
    <subcellularLocation>
        <location evidence="1">Nucleus</location>
    </subcellularLocation>
</comment>
<dbReference type="FunFam" id="3.30.160.60:FF:000007">
    <property type="entry name" value="Basic krueppel-like factor 3"/>
    <property type="match status" value="1"/>
</dbReference>
<feature type="region of interest" description="Disordered" evidence="9">
    <location>
        <begin position="389"/>
        <end position="478"/>
    </location>
</feature>
<feature type="domain" description="C2H2-type" evidence="10">
    <location>
        <begin position="1139"/>
        <end position="1166"/>
    </location>
</feature>
<feature type="compositionally biased region" description="Basic residues" evidence="9">
    <location>
        <begin position="588"/>
        <end position="598"/>
    </location>
</feature>
<feature type="region of interest" description="Disordered" evidence="9">
    <location>
        <begin position="1405"/>
        <end position="1951"/>
    </location>
</feature>
<dbReference type="InterPro" id="IPR013087">
    <property type="entry name" value="Znf_C2H2_type"/>
</dbReference>
<feature type="compositionally biased region" description="Basic and acidic residues" evidence="9">
    <location>
        <begin position="1634"/>
        <end position="1644"/>
    </location>
</feature>
<evidence type="ECO:0000313" key="11">
    <source>
        <dbReference type="EMBL" id="PVD25043.1"/>
    </source>
</evidence>
<feature type="compositionally biased region" description="Polar residues" evidence="9">
    <location>
        <begin position="170"/>
        <end position="183"/>
    </location>
</feature>
<feature type="compositionally biased region" description="Polar residues" evidence="9">
    <location>
        <begin position="735"/>
        <end position="748"/>
    </location>
</feature>
<feature type="compositionally biased region" description="Basic and acidic residues" evidence="9">
    <location>
        <begin position="1878"/>
        <end position="1924"/>
    </location>
</feature>
<reference evidence="11 12" key="1">
    <citation type="submission" date="2018-04" db="EMBL/GenBank/DDBJ databases">
        <title>The genome of golden apple snail Pomacea canaliculata provides insight into stress tolerance and invasive adaptation.</title>
        <authorList>
            <person name="Liu C."/>
            <person name="Liu B."/>
            <person name="Ren Y."/>
            <person name="Zhang Y."/>
            <person name="Wang H."/>
            <person name="Li S."/>
            <person name="Jiang F."/>
            <person name="Yin L."/>
            <person name="Zhang G."/>
            <person name="Qian W."/>
            <person name="Fan W."/>
        </authorList>
    </citation>
    <scope>NUCLEOTIDE SEQUENCE [LARGE SCALE GENOMIC DNA]</scope>
    <source>
        <strain evidence="11">SZHN2017</strain>
        <tissue evidence="11">Muscle</tissue>
    </source>
</reference>
<feature type="region of interest" description="Disordered" evidence="9">
    <location>
        <begin position="2133"/>
        <end position="2205"/>
    </location>
</feature>
<dbReference type="Proteomes" id="UP000245119">
    <property type="component" value="Linkage Group LG9"/>
</dbReference>
<evidence type="ECO:0000256" key="3">
    <source>
        <dbReference type="ARBA" id="ARBA00022771"/>
    </source>
</evidence>
<dbReference type="OrthoDB" id="6271419at2759"/>
<dbReference type="InterPro" id="IPR036236">
    <property type="entry name" value="Znf_C2H2_sf"/>
</dbReference>
<feature type="region of interest" description="Disordered" evidence="9">
    <location>
        <begin position="139"/>
        <end position="246"/>
    </location>
</feature>
<feature type="compositionally biased region" description="Basic residues" evidence="9">
    <location>
        <begin position="1465"/>
        <end position="1480"/>
    </location>
</feature>
<feature type="compositionally biased region" description="Pro residues" evidence="9">
    <location>
        <begin position="233"/>
        <end position="243"/>
    </location>
</feature>
<feature type="compositionally biased region" description="Polar residues" evidence="9">
    <location>
        <begin position="319"/>
        <end position="338"/>
    </location>
</feature>
<gene>
    <name evidence="11" type="ORF">C0Q70_15540</name>
</gene>
<dbReference type="Gene3D" id="3.30.160.60">
    <property type="entry name" value="Classic Zinc Finger"/>
    <property type="match status" value="7"/>
</dbReference>
<feature type="compositionally biased region" description="Polar residues" evidence="9">
    <location>
        <begin position="456"/>
        <end position="470"/>
    </location>
</feature>
<dbReference type="SUPFAM" id="SSF57667">
    <property type="entry name" value="beta-beta-alpha zinc fingers"/>
    <property type="match status" value="4"/>
</dbReference>
<keyword evidence="6" id="KW-0804">Transcription</keyword>
<evidence type="ECO:0000256" key="5">
    <source>
        <dbReference type="ARBA" id="ARBA00023015"/>
    </source>
</evidence>
<evidence type="ECO:0000313" key="12">
    <source>
        <dbReference type="Proteomes" id="UP000245119"/>
    </source>
</evidence>
<feature type="region of interest" description="Disordered" evidence="9">
    <location>
        <begin position="2008"/>
        <end position="2034"/>
    </location>
</feature>
<feature type="compositionally biased region" description="Basic residues" evidence="9">
    <location>
        <begin position="720"/>
        <end position="730"/>
    </location>
</feature>
<feature type="compositionally biased region" description="Basic and acidic residues" evidence="9">
    <location>
        <begin position="862"/>
        <end position="877"/>
    </location>
</feature>
<feature type="compositionally biased region" description="Pro residues" evidence="9">
    <location>
        <begin position="1722"/>
        <end position="1731"/>
    </location>
</feature>
<feature type="compositionally biased region" description="Basic residues" evidence="9">
    <location>
        <begin position="441"/>
        <end position="451"/>
    </location>
</feature>
<feature type="compositionally biased region" description="Basic and acidic residues" evidence="9">
    <location>
        <begin position="1357"/>
        <end position="1368"/>
    </location>
</feature>
<feature type="compositionally biased region" description="Polar residues" evidence="9">
    <location>
        <begin position="574"/>
        <end position="586"/>
    </location>
</feature>
<keyword evidence="12" id="KW-1185">Reference proteome</keyword>
<feature type="compositionally biased region" description="Basic and acidic residues" evidence="9">
    <location>
        <begin position="599"/>
        <end position="617"/>
    </location>
</feature>
<feature type="compositionally biased region" description="Low complexity" evidence="9">
    <location>
        <begin position="1931"/>
        <end position="1945"/>
    </location>
</feature>
<feature type="domain" description="C2H2-type" evidence="10">
    <location>
        <begin position="1199"/>
        <end position="1228"/>
    </location>
</feature>
<feature type="domain" description="C2H2-type" evidence="10">
    <location>
        <begin position="1167"/>
        <end position="1192"/>
    </location>
</feature>
<feature type="compositionally biased region" description="Polar residues" evidence="9">
    <location>
        <begin position="194"/>
        <end position="204"/>
    </location>
</feature>
<evidence type="ECO:0000256" key="2">
    <source>
        <dbReference type="ARBA" id="ARBA00022723"/>
    </source>
</evidence>
<dbReference type="GO" id="GO:0005634">
    <property type="term" value="C:nucleus"/>
    <property type="evidence" value="ECO:0007669"/>
    <property type="project" value="UniProtKB-SubCell"/>
</dbReference>
<evidence type="ECO:0000256" key="1">
    <source>
        <dbReference type="ARBA" id="ARBA00004123"/>
    </source>
</evidence>
<sequence length="2462" mass="271244">MRTKVEKRRVRHEHAGNLPSAAAASFPASSVPVLSMQGDASKSFPVVSSVTADKHCLSWDVSDRRPVSLSEAERLAAANHVVVALGPPVICSSRVVVDIKGDGVIGVAGSCSGGNSGSDTTVEKGVPEVHRHLEHALAEDKKSGSVPIKKPPKKRRNSERKVELAVDHVSSPSLYTPGSSPLVTSKPHLMSEASGHSSMFSSEPQQQQQQQQPLVAATGSLPPLQPQQHSFAPTPPTPSPPHQPLALLHKIPHSQNFSSSPQQVLSSQLSMTDTDLPADGTTNISDSHSCISQKVPTIFHSVNLEPGHTTTAEEVMPSRNLQSRTPSSHIEPISNSSGCVDEDGGEISVSTSLLQPPTWLLTPQENTPPVETSYGLEQPLTYDLASSETANPLPSVAHDGLVTSPSSSAASTKENVETGDKVSSSKISSKAKSSNTEGTEKKKKSMKRKKNIAGDKSNSAETTQCLQPVDSQKDDATKVSACDAENTLDSAKSTLKPKKTSRRSLPSQDNESKAQRLAEIEETINFVIANFVYSCEDLSTVDRLTGAAKDAGQVASTIDSAKTNSVEDVQTHSLTAVDTTMSSPSKASIRKKSVKKSKKKEESSEKVDAQEFTRETNDPDTVEITKPPKKVSKKKNSGDSLSGEKCKVDQKFSDKELEMAGSEQMKNEEDTAKPPPNKKKKKKSPQNKEESSSGGTEPTPSEVIPNGHIDPTITEETRKMPKKKKSKPKAKKDTSTASRNETASSLSQEEVGAGCGVIHVTESCQTEIEGPSIINAASTKTSPKKSKKRKADAAQENSEVDKRPGMVSEKIAGEQVSMPSPKKKKKKEKDESNNNAPEATKKKKSPSKSKKIKHLQGQEGEGDVKENGFSNSHDENRNSATSDSKSSGSGEENTEARVEVDNSSSAQNGGTPVSSGSGSRSGGSRKYKKQLDIVVCPGCGHKTRGQAALSRHMKKMHEKSVVLPYPCPQETCEYSASKVSLLARHMLTHSVYMCSRCQFMVDTKDKYEEHLQAAHNVKLDCKLCKKCNRYVKCDSVPMEQHLETCQGPVPFTCDVCNKQFKYESSLKVHHQTHFPDLPKLFHCQQCNYQSNYRANLHKHVQNMHIQRPKDIQCLKCDKMFSTEDNMKRHMKVHSQIRPYKCDKCDKAFKSSCALRGHIVSHELVRPYRCNIENCNREFRTPKFLKSHQEEFHRLIPKRYHCTVEGCKFSFFKLSHLKRHEISHTGERNFHCEWPGCGKSFRHSDNLKVHLRQHTDERPVSCSKCAFTCRQKSSLQWHMKKIHGITSVPVSNSENSSMDAASSASLTPLGELDIATVPVGAEEMVVDVEVVNVIIPAGESGELPVTITELRPVDLYEFHSDNDSSDEAKPGVFKRNKSKMAATAPLPPPPKELLLKNSVLDVLDEANNRVDTTDSKPKAKKKKSVKKSSKTGSQIPQEENEEREDKEAVPDENKNAEIKPAPKTTSKSKKPSASKQKKKKSVAKDAAEVSKKSVEQSNTKEDIKLVEKKDTEPSVKSPSKTKKSPVKKKAPAKKLSKEVSVVKKTPPKPSALAKGKKSPKTRSSPKKPSSPKGKPAAQATRKTPPRKAANKKEKSVKSPPKKSPPKKVVAKKKTTKKKPSLKKKAATKKTKKKLEKVDEPQKDDQDVITPQESEINPRELSRSPRRSQVLSAKEQSIRLDEEPSPIRPDSAMESEEENMPQGKGSPYRDFDSQEMEESSPEPQESPSPPASPLPGDLLHQSPKSENEEAEQQEGDELIPLPAELQAEMMDQREEDDSFDEEVINDIPLTPPRAPAPPPPETSDEEEMVPSPPPPTQMPMSTDASNPTPSSVLTDIQQPGSQATEFQQPLSREDFQQPHSREDFQQPHSREEFQQPLSQSREEYQQQHSREEVLQPHSREEYPQQHSREDMHQMHREEIHQQHSMEELQSQGSVPESMSEPVPSVHSDGMRDDVSLPHSVVQYNPTSATPVSEAESTYQYFQGLAQQPDDSLSEPLAGEPSRLQQLEALAEKPHDDRRSTGEIGVKSPTGAPTSVITSLSPTATSSMNLVTDLSSHRRMEILANDRPMDAHLVRDTPSALPRLPEPPFDAYSALNPLASGAARDNSNLFPAPPSTPSFMRLTESEAMLQRQRMTTPFLPTPQPPERSLSRLPESSLRPPNPSALLRRPATMAGADMFAGTPGVPQAMPRHPFTNSWPGQDARPSHWGQAPTYLQRSANAPTTPFPFPTKDNYLAGREFMFDPSVRTSVTDRNMFASLSSSQTQRDLTSEPSPFQLDRFDLSTYFGSHPYTGTSGLDYSRTACGTTPKTFDERYRQTAASMSEFRPLPPTTSADMFSGIGVGVNSLNSASFNLDKYAVYGRDPMYHAAQQLSDNTNSAFLTHTTPAQHSVFDRDYPHRSLYPHQNPAYPFIDERQYPAAAKLTGNPATMAQERDFMARPSPGENQMQDPYRCGMLYNVMNRYTFE</sequence>
<feature type="domain" description="C2H2-type" evidence="10">
    <location>
        <begin position="1111"/>
        <end position="1138"/>
    </location>
</feature>
<dbReference type="PANTHER" id="PTHR46179:SF13">
    <property type="entry name" value="C2H2-TYPE DOMAIN-CONTAINING PROTEIN"/>
    <property type="match status" value="1"/>
</dbReference>
<feature type="compositionally biased region" description="Pro residues" evidence="9">
    <location>
        <begin position="1787"/>
        <end position="1799"/>
    </location>
</feature>
<evidence type="ECO:0000256" key="6">
    <source>
        <dbReference type="ARBA" id="ARBA00023163"/>
    </source>
</evidence>
<dbReference type="SMART" id="SM00355">
    <property type="entry name" value="ZnF_C2H2"/>
    <property type="match status" value="11"/>
</dbReference>
<feature type="compositionally biased region" description="Basic and acidic residues" evidence="9">
    <location>
        <begin position="1481"/>
        <end position="1512"/>
    </location>
</feature>
<feature type="region of interest" description="Disordered" evidence="9">
    <location>
        <begin position="574"/>
        <end position="752"/>
    </location>
</feature>
<feature type="domain" description="C2H2-type" evidence="10">
    <location>
        <begin position="1081"/>
        <end position="1109"/>
    </location>
</feature>
<feature type="compositionally biased region" description="Basic and acidic residues" evidence="9">
    <location>
        <begin position="1849"/>
        <end position="1871"/>
    </location>
</feature>
<feature type="compositionally biased region" description="Basic residues" evidence="9">
    <location>
        <begin position="1417"/>
        <end position="1428"/>
    </location>
</feature>
<feature type="region of interest" description="Disordered" evidence="9">
    <location>
        <begin position="766"/>
        <end position="925"/>
    </location>
</feature>
<feature type="compositionally biased region" description="Basic and acidic residues" evidence="9">
    <location>
        <begin position="1405"/>
        <end position="1416"/>
    </location>
</feature>
<feature type="domain" description="C2H2-type" evidence="10">
    <location>
        <begin position="1051"/>
        <end position="1078"/>
    </location>
</feature>
<feature type="region of interest" description="Disordered" evidence="9">
    <location>
        <begin position="490"/>
        <end position="514"/>
    </location>
</feature>
<feature type="compositionally biased region" description="Basic residues" evidence="9">
    <location>
        <begin position="1598"/>
        <end position="1633"/>
    </location>
</feature>
<accession>A0A2T7NV52</accession>
<feature type="domain" description="C2H2-type" evidence="10">
    <location>
        <begin position="1229"/>
        <end position="1258"/>
    </location>
</feature>
<feature type="compositionally biased region" description="Low complexity" evidence="9">
    <location>
        <begin position="421"/>
        <end position="434"/>
    </location>
</feature>
<feature type="compositionally biased region" description="Low complexity" evidence="9">
    <location>
        <begin position="879"/>
        <end position="889"/>
    </location>
</feature>
<evidence type="ECO:0000256" key="4">
    <source>
        <dbReference type="ARBA" id="ARBA00022833"/>
    </source>
</evidence>
<feature type="compositionally biased region" description="Polar residues" evidence="9">
    <location>
        <begin position="403"/>
        <end position="413"/>
    </location>
</feature>
<keyword evidence="4" id="KW-0862">Zinc</keyword>
<feature type="compositionally biased region" description="Low complexity" evidence="9">
    <location>
        <begin position="1565"/>
        <end position="1574"/>
    </location>
</feature>
<organism evidence="11 12">
    <name type="scientific">Pomacea canaliculata</name>
    <name type="common">Golden apple snail</name>
    <dbReference type="NCBI Taxonomy" id="400727"/>
    <lineage>
        <taxon>Eukaryota</taxon>
        <taxon>Metazoa</taxon>
        <taxon>Spiralia</taxon>
        <taxon>Lophotrochozoa</taxon>
        <taxon>Mollusca</taxon>
        <taxon>Gastropoda</taxon>
        <taxon>Caenogastropoda</taxon>
        <taxon>Architaenioglossa</taxon>
        <taxon>Ampullarioidea</taxon>
        <taxon>Ampullariidae</taxon>
        <taxon>Pomacea</taxon>
    </lineage>
</organism>
<feature type="compositionally biased region" description="Low complexity" evidence="9">
    <location>
        <begin position="2143"/>
        <end position="2155"/>
    </location>
</feature>
<dbReference type="GO" id="GO:0008270">
    <property type="term" value="F:zinc ion binding"/>
    <property type="evidence" value="ECO:0007669"/>
    <property type="project" value="UniProtKB-KW"/>
</dbReference>
<dbReference type="Pfam" id="PF00096">
    <property type="entry name" value="zf-C2H2"/>
    <property type="match status" value="4"/>
</dbReference>
<dbReference type="GO" id="GO:0006357">
    <property type="term" value="P:regulation of transcription by RNA polymerase II"/>
    <property type="evidence" value="ECO:0007669"/>
    <property type="project" value="TreeGrafter"/>
</dbReference>
<keyword evidence="5" id="KW-0805">Transcription regulation</keyword>
<feature type="compositionally biased region" description="Basic residues" evidence="9">
    <location>
        <begin position="1553"/>
        <end position="1564"/>
    </location>
</feature>
<dbReference type="PROSITE" id="PS00028">
    <property type="entry name" value="ZINC_FINGER_C2H2_1"/>
    <property type="match status" value="8"/>
</dbReference>
<evidence type="ECO:0000256" key="9">
    <source>
        <dbReference type="SAM" id="MobiDB-lite"/>
    </source>
</evidence>
<dbReference type="PROSITE" id="PS50157">
    <property type="entry name" value="ZINC_FINGER_C2H2_2"/>
    <property type="match status" value="7"/>
</dbReference>
<feature type="compositionally biased region" description="Basic residues" evidence="9">
    <location>
        <begin position="676"/>
        <end position="685"/>
    </location>
</feature>
<feature type="compositionally biased region" description="Polar residues" evidence="9">
    <location>
        <begin position="1821"/>
        <end position="1848"/>
    </location>
</feature>
<evidence type="ECO:0000259" key="10">
    <source>
        <dbReference type="PROSITE" id="PS50157"/>
    </source>
</evidence>
<protein>
    <recommendedName>
        <fullName evidence="10">C2H2-type domain-containing protein</fullName>
    </recommendedName>
</protein>
<feature type="region of interest" description="Disordered" evidence="9">
    <location>
        <begin position="314"/>
        <end position="349"/>
    </location>
</feature>
<dbReference type="PANTHER" id="PTHR46179">
    <property type="entry name" value="ZINC FINGER PROTEIN"/>
    <property type="match status" value="1"/>
</dbReference>
<feature type="region of interest" description="Disordered" evidence="9">
    <location>
        <begin position="1357"/>
        <end position="1392"/>
    </location>
</feature>